<evidence type="ECO:0000313" key="2">
    <source>
        <dbReference type="EMBL" id="EUB55947.1"/>
    </source>
</evidence>
<dbReference type="STRING" id="6210.W6UCG7"/>
<proteinExistence type="predicted"/>
<feature type="repeat" description="ANK" evidence="1">
    <location>
        <begin position="289"/>
        <end position="321"/>
    </location>
</feature>
<dbReference type="SUPFAM" id="SSF48403">
    <property type="entry name" value="Ankyrin repeat"/>
    <property type="match status" value="1"/>
</dbReference>
<dbReference type="InterPro" id="IPR051569">
    <property type="entry name" value="SHANK"/>
</dbReference>
<keyword evidence="1" id="KW-0040">ANK repeat</keyword>
<dbReference type="Gene3D" id="1.25.40.20">
    <property type="entry name" value="Ankyrin repeat-containing domain"/>
    <property type="match status" value="2"/>
</dbReference>
<dbReference type="PANTHER" id="PTHR24135:SF28">
    <property type="entry name" value="LD13733P"/>
    <property type="match status" value="1"/>
</dbReference>
<dbReference type="Gene3D" id="3.10.20.90">
    <property type="entry name" value="Phosphatidylinositol 3-kinase Catalytic Subunit, Chain A, domain 1"/>
    <property type="match status" value="1"/>
</dbReference>
<dbReference type="PROSITE" id="PS50297">
    <property type="entry name" value="ANK_REP_REGION"/>
    <property type="match status" value="2"/>
</dbReference>
<evidence type="ECO:0000256" key="1">
    <source>
        <dbReference type="PROSITE-ProRule" id="PRU00023"/>
    </source>
</evidence>
<dbReference type="InterPro" id="IPR036770">
    <property type="entry name" value="Ankyrin_rpt-contain_sf"/>
</dbReference>
<evidence type="ECO:0000313" key="3">
    <source>
        <dbReference type="Proteomes" id="UP000019149"/>
    </source>
</evidence>
<dbReference type="InterPro" id="IPR002110">
    <property type="entry name" value="Ankyrin_rpt"/>
</dbReference>
<dbReference type="GO" id="GO:0043197">
    <property type="term" value="C:dendritic spine"/>
    <property type="evidence" value="ECO:0007669"/>
    <property type="project" value="TreeGrafter"/>
</dbReference>
<comment type="caution">
    <text evidence="2">The sequence shown here is derived from an EMBL/GenBank/DDBJ whole genome shotgun (WGS) entry which is preliminary data.</text>
</comment>
<protein>
    <submittedName>
        <fullName evidence="2">SH3 and multiple ankyrin repeat domains-containing protein</fullName>
    </submittedName>
</protein>
<sequence>MCDSDSGLSISMNGSTKDIDASISGSTVIKINVPSVGVERVYSFLQTDMISDVKLAIATDLQLEFRDILNYGLFLPPANGKAGKFLQEERQLRDYPFSCSVGHLEPNLRKFLSLVRCGDLEKVTILLEKGLDPNFQCRDDGETPLTIAVRLPKPKPIIMVLVAGGAHLDYRAADSSTPLHKAAINGNYEAIKGSDGKVQISTVLLKVLLDLGQSPNARDSKGLTPLYQCILNDTSAMCAEWLLFDHSTIGVTDGAGMEEIHQACRFGRVQHLEQLIAYGANINSQTTFNGNTPLHFCAYNGQESCARLLLFRGANRTLKNRAGHTAHQEAVLANHVATATLIRDFQDKDVVPLRGSPKYNQKRRQASQIRPLGERCSSLGRLSEGFTTTEALSSPPILPKSSFPEVTLKPSNGTTRAHMATSSSGYSLCNEGTELVHEFASLAVKPNSRSRFSLLLANCMMDESRETREVRVATLLIHYVRQTAVFGGWRTATAGDSEGFCVGMALSYFRWQPYSQSTSTKPNTVELLKWTFWVSGNLRYNITTELCIVLHRHA</sequence>
<dbReference type="RefSeq" id="XP_024347143.1">
    <property type="nucleotide sequence ID" value="XM_024498443.1"/>
</dbReference>
<dbReference type="AlphaFoldDB" id="W6UCG7"/>
<dbReference type="GO" id="GO:0035255">
    <property type="term" value="F:ionotropic glutamate receptor binding"/>
    <property type="evidence" value="ECO:0007669"/>
    <property type="project" value="TreeGrafter"/>
</dbReference>
<dbReference type="GO" id="GO:0030160">
    <property type="term" value="F:synaptic receptor adaptor activity"/>
    <property type="evidence" value="ECO:0007669"/>
    <property type="project" value="TreeGrafter"/>
</dbReference>
<gene>
    <name evidence="2" type="ORF">EGR_09194</name>
</gene>
<accession>W6UCG7</accession>
<dbReference type="OrthoDB" id="445896at2759"/>
<feature type="repeat" description="ANK" evidence="1">
    <location>
        <begin position="174"/>
        <end position="220"/>
    </location>
</feature>
<dbReference type="GO" id="GO:0045211">
    <property type="term" value="C:postsynaptic membrane"/>
    <property type="evidence" value="ECO:0007669"/>
    <property type="project" value="TreeGrafter"/>
</dbReference>
<feature type="repeat" description="ANK" evidence="1">
    <location>
        <begin position="255"/>
        <end position="287"/>
    </location>
</feature>
<dbReference type="Proteomes" id="UP000019149">
    <property type="component" value="Unassembled WGS sequence"/>
</dbReference>
<dbReference type="GeneID" id="36344909"/>
<dbReference type="Pfam" id="PF12796">
    <property type="entry name" value="Ank_2"/>
    <property type="match status" value="2"/>
</dbReference>
<reference evidence="2 3" key="1">
    <citation type="journal article" date="2013" name="Nat. Genet.">
        <title>The genome of the hydatid tapeworm Echinococcus granulosus.</title>
        <authorList>
            <person name="Zheng H."/>
            <person name="Zhang W."/>
            <person name="Zhang L."/>
            <person name="Zhang Z."/>
            <person name="Li J."/>
            <person name="Lu G."/>
            <person name="Zhu Y."/>
            <person name="Wang Y."/>
            <person name="Huang Y."/>
            <person name="Liu J."/>
            <person name="Kang H."/>
            <person name="Chen J."/>
            <person name="Wang L."/>
            <person name="Chen A."/>
            <person name="Yu S."/>
            <person name="Gao Z."/>
            <person name="Jin L."/>
            <person name="Gu W."/>
            <person name="Wang Z."/>
            <person name="Zhao L."/>
            <person name="Shi B."/>
            <person name="Wen H."/>
            <person name="Lin R."/>
            <person name="Jones M.K."/>
            <person name="Brejova B."/>
            <person name="Vinar T."/>
            <person name="Zhao G."/>
            <person name="McManus D.P."/>
            <person name="Chen Z."/>
            <person name="Zhou Y."/>
            <person name="Wang S."/>
        </authorList>
    </citation>
    <scope>NUCLEOTIDE SEQUENCE [LARGE SCALE GENOMIC DNA]</scope>
</reference>
<keyword evidence="3" id="KW-1185">Reference proteome</keyword>
<dbReference type="PROSITE" id="PS50088">
    <property type="entry name" value="ANK_REPEAT"/>
    <property type="match status" value="4"/>
</dbReference>
<dbReference type="GO" id="GO:0014069">
    <property type="term" value="C:postsynaptic density"/>
    <property type="evidence" value="ECO:0007669"/>
    <property type="project" value="TreeGrafter"/>
</dbReference>
<name>W6UCG7_ECHGR</name>
<organism evidence="2 3">
    <name type="scientific">Echinococcus granulosus</name>
    <name type="common">Hydatid tapeworm</name>
    <dbReference type="NCBI Taxonomy" id="6210"/>
    <lineage>
        <taxon>Eukaryota</taxon>
        <taxon>Metazoa</taxon>
        <taxon>Spiralia</taxon>
        <taxon>Lophotrochozoa</taxon>
        <taxon>Platyhelminthes</taxon>
        <taxon>Cestoda</taxon>
        <taxon>Eucestoda</taxon>
        <taxon>Cyclophyllidea</taxon>
        <taxon>Taeniidae</taxon>
        <taxon>Echinococcus</taxon>
        <taxon>Echinococcus granulosus group</taxon>
    </lineage>
</organism>
<dbReference type="CTD" id="36344909"/>
<dbReference type="PANTHER" id="PTHR24135">
    <property type="entry name" value="SH3 AND MULTIPLE ANKYRIN REPEAT DOMAINS PROTEIN"/>
    <property type="match status" value="1"/>
</dbReference>
<dbReference type="EMBL" id="APAU02000136">
    <property type="protein sequence ID" value="EUB55947.1"/>
    <property type="molecule type" value="Genomic_DNA"/>
</dbReference>
<dbReference type="SMART" id="SM00248">
    <property type="entry name" value="ANK"/>
    <property type="match status" value="5"/>
</dbReference>
<dbReference type="KEGG" id="egl:EGR_09194"/>
<feature type="repeat" description="ANK" evidence="1">
    <location>
        <begin position="140"/>
        <end position="173"/>
    </location>
</feature>